<dbReference type="InterPro" id="IPR006171">
    <property type="entry name" value="TOPRIM_dom"/>
</dbReference>
<feature type="compositionally biased region" description="Polar residues" evidence="1">
    <location>
        <begin position="220"/>
        <end position="234"/>
    </location>
</feature>
<dbReference type="EMBL" id="FOHV01000001">
    <property type="protein sequence ID" value="SES67444.1"/>
    <property type="molecule type" value="Genomic_DNA"/>
</dbReference>
<dbReference type="Pfam" id="PF08706">
    <property type="entry name" value="D5_N"/>
    <property type="match status" value="1"/>
</dbReference>
<organism evidence="3 4">
    <name type="scientific">Thorsellia anophelis DSM 18579</name>
    <dbReference type="NCBI Taxonomy" id="1123402"/>
    <lineage>
        <taxon>Bacteria</taxon>
        <taxon>Pseudomonadati</taxon>
        <taxon>Pseudomonadota</taxon>
        <taxon>Gammaproteobacteria</taxon>
        <taxon>Enterobacterales</taxon>
        <taxon>Thorselliaceae</taxon>
        <taxon>Thorsellia</taxon>
    </lineage>
</organism>
<dbReference type="CDD" id="cd00188">
    <property type="entry name" value="TOPRIM"/>
    <property type="match status" value="1"/>
</dbReference>
<evidence type="ECO:0000256" key="1">
    <source>
        <dbReference type="SAM" id="MobiDB-lite"/>
    </source>
</evidence>
<dbReference type="STRING" id="1123402.SAMN02583745_00221"/>
<dbReference type="SMART" id="SM00885">
    <property type="entry name" value="D5_N"/>
    <property type="match status" value="1"/>
</dbReference>
<evidence type="ECO:0000313" key="3">
    <source>
        <dbReference type="EMBL" id="SES67444.1"/>
    </source>
</evidence>
<dbReference type="InterPro" id="IPR014818">
    <property type="entry name" value="Phage/plasmid_primase_P4_C"/>
</dbReference>
<dbReference type="AlphaFoldDB" id="A0A1H9YER6"/>
<proteinExistence type="predicted"/>
<reference evidence="4" key="1">
    <citation type="submission" date="2016-10" db="EMBL/GenBank/DDBJ databases">
        <authorList>
            <person name="Varghese N."/>
            <person name="Submissions S."/>
        </authorList>
    </citation>
    <scope>NUCLEOTIDE SEQUENCE [LARGE SCALE GENOMIC DNA]</scope>
    <source>
        <strain evidence="4">DSM 18579</strain>
    </source>
</reference>
<keyword evidence="4" id="KW-1185">Reference proteome</keyword>
<dbReference type="Proteomes" id="UP000242642">
    <property type="component" value="Unassembled WGS sequence"/>
</dbReference>
<accession>A0A1H9YER6</accession>
<sequence length="445" mass="49061">MISNSHDNKPNGYIKSAVRNLLSTATPNTHPYLIKKGYDNVRVKVLPDGKAIIPLVTLKGEITGAQTITLEGEKRLLTGTKKVGKFALASKLIEQPSSVIIAEGFATALALKSISDDTALVLSAIDAGNLIHVARVIREAMPEVKIIIGADNDLLKDSNINTGKAEAEKAALAVNGWVALPPTPHKADWDDYRRDNGVEATRKAFNELLYQPEEQAPNKAPNTENGKTLDLSNSKPKKTLPLSQMGASQRGEVLLHRYGGDLALEELTELVHFYDGTMCRPITDRELMREMVAVFIEADEPYTSKGVQSAVDALKLQLPLMSKPISNIIGFKNGIFDLEKGEFRAHDRHDWLVVSNDITFTHAEAGETLATHAPNFWQWLNRAAAHDSRKKERILAALFMVLANRYDWQLFLEITVAGGSGKSVLSDIFTLLAGKVIPYQLTWRH</sequence>
<dbReference type="Pfam" id="PF13362">
    <property type="entry name" value="Toprim_3"/>
    <property type="match status" value="1"/>
</dbReference>
<protein>
    <submittedName>
        <fullName evidence="3">D5 N terminal like</fullName>
    </submittedName>
</protein>
<evidence type="ECO:0000259" key="2">
    <source>
        <dbReference type="SMART" id="SM00885"/>
    </source>
</evidence>
<gene>
    <name evidence="3" type="ORF">SAMN02583745_00221</name>
</gene>
<evidence type="ECO:0000313" key="4">
    <source>
        <dbReference type="Proteomes" id="UP000242642"/>
    </source>
</evidence>
<name>A0A1H9YER6_9GAMM</name>
<feature type="domain" description="Bacteriophage/plasmid primase P4 C-terminal" evidence="2">
    <location>
        <begin position="251"/>
        <end position="378"/>
    </location>
</feature>
<feature type="region of interest" description="Disordered" evidence="1">
    <location>
        <begin position="211"/>
        <end position="245"/>
    </location>
</feature>